<dbReference type="GO" id="GO:0002926">
    <property type="term" value="P:tRNA wobble base 5-methoxycarbonylmethyl-2-thiouridinylation"/>
    <property type="evidence" value="ECO:0007669"/>
    <property type="project" value="TreeGrafter"/>
</dbReference>
<keyword evidence="11 15" id="KW-0411">Iron-sulfur</keyword>
<keyword evidence="10 15" id="KW-0408">Iron</keyword>
<dbReference type="AlphaFoldDB" id="A0A8T5GH59"/>
<comment type="catalytic activity">
    <reaction evidence="14">
        <text>uridine(34) in tRNA + acetyl-CoA + S-adenosyl-L-methionine + H2O = 5-(carboxymethyl)uridine(34) in tRNA + 5'-deoxyadenosine + L-methionine + CoA + 2 H(+)</text>
        <dbReference type="Rhea" id="RHEA:61020"/>
        <dbReference type="Rhea" id="RHEA-COMP:10407"/>
        <dbReference type="Rhea" id="RHEA-COMP:11727"/>
        <dbReference type="ChEBI" id="CHEBI:15377"/>
        <dbReference type="ChEBI" id="CHEBI:15378"/>
        <dbReference type="ChEBI" id="CHEBI:17319"/>
        <dbReference type="ChEBI" id="CHEBI:57287"/>
        <dbReference type="ChEBI" id="CHEBI:57288"/>
        <dbReference type="ChEBI" id="CHEBI:57844"/>
        <dbReference type="ChEBI" id="CHEBI:59789"/>
        <dbReference type="ChEBI" id="CHEBI:65315"/>
        <dbReference type="ChEBI" id="CHEBI:74882"/>
        <dbReference type="EC" id="2.3.1.311"/>
    </reaction>
    <physiologicalReaction direction="left-to-right" evidence="14">
        <dbReference type="Rhea" id="RHEA:61021"/>
    </physiologicalReaction>
</comment>
<keyword evidence="9" id="KW-0694">RNA-binding</keyword>
<dbReference type="InterPro" id="IPR034687">
    <property type="entry name" value="ELP3-like"/>
</dbReference>
<dbReference type="Pfam" id="PF00583">
    <property type="entry name" value="Acetyltransf_1"/>
    <property type="match status" value="1"/>
</dbReference>
<dbReference type="InterPro" id="IPR032432">
    <property type="entry name" value="Radical_SAM_C"/>
</dbReference>
<feature type="domain" description="Elp3/MiaA/NifB-like radical SAM core" evidence="16">
    <location>
        <begin position="79"/>
        <end position="333"/>
    </location>
</feature>
<evidence type="ECO:0000256" key="1">
    <source>
        <dbReference type="ARBA" id="ARBA00005217"/>
    </source>
</evidence>
<dbReference type="SUPFAM" id="SSF102114">
    <property type="entry name" value="Radical SAM enzymes"/>
    <property type="match status" value="1"/>
</dbReference>
<dbReference type="Gene3D" id="3.40.630.30">
    <property type="match status" value="1"/>
</dbReference>
<evidence type="ECO:0000313" key="18">
    <source>
        <dbReference type="Proteomes" id="UP000722459"/>
    </source>
</evidence>
<comment type="similarity">
    <text evidence="2">Belongs to the ELP3 family.</text>
</comment>
<dbReference type="InterPro" id="IPR016181">
    <property type="entry name" value="Acyl_CoA_acyltransferase"/>
</dbReference>
<dbReference type="InterPro" id="IPR007197">
    <property type="entry name" value="rSAM"/>
</dbReference>
<dbReference type="GO" id="GO:0000049">
    <property type="term" value="F:tRNA binding"/>
    <property type="evidence" value="ECO:0007669"/>
    <property type="project" value="UniProtKB-KW"/>
</dbReference>
<evidence type="ECO:0000256" key="3">
    <source>
        <dbReference type="ARBA" id="ARBA00022485"/>
    </source>
</evidence>
<keyword evidence="7" id="KW-0819">tRNA processing</keyword>
<dbReference type="EMBL" id="JABJNZ010000059">
    <property type="protein sequence ID" value="MBT4870846.1"/>
    <property type="molecule type" value="Genomic_DNA"/>
</dbReference>
<feature type="binding site" evidence="15">
    <location>
        <position position="96"/>
    </location>
    <ligand>
        <name>[4Fe-4S] cluster</name>
        <dbReference type="ChEBI" id="CHEBI:49883"/>
        <note>4Fe-4S-S-AdoMet</note>
    </ligand>
</feature>
<comment type="cofactor">
    <cofactor evidence="15">
        <name>[4Fe-4S] cluster</name>
        <dbReference type="ChEBI" id="CHEBI:49883"/>
    </cofactor>
    <text evidence="15">Binds 1 [4Fe-4S] cluster. The cluster is coordinated with 3 cysteines and an exchangeable S-adenosyl-L-methionine.</text>
</comment>
<dbReference type="SFLD" id="SFLDF00344">
    <property type="entry name" value="ELP3-like"/>
    <property type="match status" value="1"/>
</dbReference>
<dbReference type="InterPro" id="IPR039661">
    <property type="entry name" value="ELP3"/>
</dbReference>
<organism evidence="17 18">
    <name type="scientific">Candidatus Iainarchaeum sp</name>
    <dbReference type="NCBI Taxonomy" id="3101447"/>
    <lineage>
        <taxon>Archaea</taxon>
        <taxon>Candidatus Iainarchaeota</taxon>
        <taxon>Candidatus Iainarchaeia</taxon>
        <taxon>Candidatus Iainarchaeales</taxon>
        <taxon>Candidatus Iainarchaeaceae</taxon>
        <taxon>Candidatus Iainarchaeum</taxon>
    </lineage>
</organism>
<gene>
    <name evidence="17" type="ORF">HON47_04690</name>
</gene>
<keyword evidence="12" id="KW-0012">Acyltransferase</keyword>
<evidence type="ECO:0000256" key="9">
    <source>
        <dbReference type="ARBA" id="ARBA00022884"/>
    </source>
</evidence>
<evidence type="ECO:0000313" key="17">
    <source>
        <dbReference type="EMBL" id="MBT4870846.1"/>
    </source>
</evidence>
<dbReference type="PANTHER" id="PTHR11135:SF7">
    <property type="entry name" value="TRNA URIDINE(34) ACETYLTRANSFERASE"/>
    <property type="match status" value="1"/>
</dbReference>
<dbReference type="Gene3D" id="3.20.20.70">
    <property type="entry name" value="Aldolase class I"/>
    <property type="match status" value="1"/>
</dbReference>
<evidence type="ECO:0000256" key="5">
    <source>
        <dbReference type="ARBA" id="ARBA00022679"/>
    </source>
</evidence>
<protein>
    <recommendedName>
        <fullName evidence="13">tRNA carboxymethyluridine synthase</fullName>
        <ecNumber evidence="13">2.3.1.311</ecNumber>
    </recommendedName>
</protein>
<comment type="pathway">
    <text evidence="1">tRNA modification.</text>
</comment>
<dbReference type="PANTHER" id="PTHR11135">
    <property type="entry name" value="HISTONE ACETYLTRANSFERASE-RELATED"/>
    <property type="match status" value="1"/>
</dbReference>
<dbReference type="PIRSF" id="PIRSF005669">
    <property type="entry name" value="Hist_AcTrfase_ELP3"/>
    <property type="match status" value="1"/>
</dbReference>
<dbReference type="InterPro" id="IPR006638">
    <property type="entry name" value="Elp3/MiaA/NifB-like_rSAM"/>
</dbReference>
<evidence type="ECO:0000256" key="2">
    <source>
        <dbReference type="ARBA" id="ARBA00005494"/>
    </source>
</evidence>
<dbReference type="SMART" id="SM00729">
    <property type="entry name" value="Elp3"/>
    <property type="match status" value="1"/>
</dbReference>
<keyword evidence="5" id="KW-0808">Transferase</keyword>
<keyword evidence="8 15" id="KW-0479">Metal-binding</keyword>
<evidence type="ECO:0000256" key="15">
    <source>
        <dbReference type="PIRSR" id="PIRSR005669-1"/>
    </source>
</evidence>
<dbReference type="Pfam" id="PF04055">
    <property type="entry name" value="Radical_SAM"/>
    <property type="match status" value="1"/>
</dbReference>
<keyword evidence="6" id="KW-0949">S-adenosyl-L-methionine</keyword>
<dbReference type="SFLD" id="SFLDS00029">
    <property type="entry name" value="Radical_SAM"/>
    <property type="match status" value="1"/>
</dbReference>
<dbReference type="Pfam" id="PF16199">
    <property type="entry name" value="Radical_SAM_C"/>
    <property type="match status" value="1"/>
</dbReference>
<dbReference type="GO" id="GO:0005737">
    <property type="term" value="C:cytoplasm"/>
    <property type="evidence" value="ECO:0007669"/>
    <property type="project" value="TreeGrafter"/>
</dbReference>
<reference evidence="17" key="1">
    <citation type="journal article" date="2021" name="ISME J.">
        <title>Mercury methylation by metabolically versatile and cosmopolitan marine bacteria.</title>
        <authorList>
            <person name="Lin H."/>
            <person name="Ascher D.B."/>
            <person name="Myung Y."/>
            <person name="Lamborg C.H."/>
            <person name="Hallam S.J."/>
            <person name="Gionfriddo C.M."/>
            <person name="Holt K.E."/>
            <person name="Moreau J.W."/>
        </authorList>
    </citation>
    <scope>NUCLEOTIDE SEQUENCE</scope>
    <source>
        <strain evidence="17">SI075_bin30</strain>
    </source>
</reference>
<proteinExistence type="inferred from homology"/>
<feature type="binding site" evidence="15">
    <location>
        <position position="89"/>
    </location>
    <ligand>
        <name>[4Fe-4S] cluster</name>
        <dbReference type="ChEBI" id="CHEBI:49883"/>
        <note>4Fe-4S-S-AdoMet</note>
    </ligand>
</feature>
<evidence type="ECO:0000256" key="11">
    <source>
        <dbReference type="ARBA" id="ARBA00023014"/>
    </source>
</evidence>
<comment type="caution">
    <text evidence="17">The sequence shown here is derived from an EMBL/GenBank/DDBJ whole genome shotgun (WGS) entry which is preliminary data.</text>
</comment>
<keyword evidence="4" id="KW-0820">tRNA-binding</keyword>
<evidence type="ECO:0000256" key="6">
    <source>
        <dbReference type="ARBA" id="ARBA00022691"/>
    </source>
</evidence>
<name>A0A8T5GH59_9ARCH</name>
<dbReference type="GO" id="GO:0106261">
    <property type="term" value="F:tRNA uridine(34) acetyltransferase activity"/>
    <property type="evidence" value="ECO:0007669"/>
    <property type="project" value="UniProtKB-EC"/>
</dbReference>
<dbReference type="GO" id="GO:0046872">
    <property type="term" value="F:metal ion binding"/>
    <property type="evidence" value="ECO:0007669"/>
    <property type="project" value="UniProtKB-KW"/>
</dbReference>
<evidence type="ECO:0000256" key="7">
    <source>
        <dbReference type="ARBA" id="ARBA00022694"/>
    </source>
</evidence>
<dbReference type="CDD" id="cd04301">
    <property type="entry name" value="NAT_SF"/>
    <property type="match status" value="1"/>
</dbReference>
<evidence type="ECO:0000256" key="10">
    <source>
        <dbReference type="ARBA" id="ARBA00023004"/>
    </source>
</evidence>
<dbReference type="GO" id="GO:0051539">
    <property type="term" value="F:4 iron, 4 sulfur cluster binding"/>
    <property type="evidence" value="ECO:0007669"/>
    <property type="project" value="UniProtKB-KW"/>
</dbReference>
<feature type="binding site" evidence="15">
    <location>
        <position position="93"/>
    </location>
    <ligand>
        <name>[4Fe-4S] cluster</name>
        <dbReference type="ChEBI" id="CHEBI:49883"/>
        <note>4Fe-4S-S-AdoMet</note>
    </ligand>
</feature>
<evidence type="ECO:0000256" key="12">
    <source>
        <dbReference type="ARBA" id="ARBA00023315"/>
    </source>
</evidence>
<evidence type="ECO:0000256" key="13">
    <source>
        <dbReference type="ARBA" id="ARBA00044771"/>
    </source>
</evidence>
<evidence type="ECO:0000256" key="4">
    <source>
        <dbReference type="ARBA" id="ARBA00022555"/>
    </source>
</evidence>
<sequence>MDEKVEEKKFAKTVLEEITIGKINSLRDLDIRQFELCKQFKLKEVPARPFILSFAKKPTKKMLEILSIKPTRSLSGVQVIAVMLPPFDCPGECTYCPSQFEDKIAPKSYTGFEPSTMRAQRHNYDPYKIVANRIEQLDATGNYAEKIELIFQGSSFTVLGEKRQKSLIKKSVDAVIGKKQSSFEKTKLVAEKSKRRVVGITFETRPDYCTKKDIKRMLNLGGTRVELGVQNPSDTIYKKIKRGHSVKDVVNSTMRLKDSSFKVLYHLMPGLPGSDYKTDLANFRKIFSSQDFKPDMVKFYPCLVIKGSELYADWKKGNFNPLLEKEAIKLLSSIKSEIPRWVRIMRVNRDIPSNIISAGIKKTNLRQLVEKEMESHGQKCNCIRCREIGLKKKEFDISKAKIKTEFYKASKGEEAFISLEHKDDLFGFVRVRKPHAPFLKSITPDTALVRELHVYGKTLSLGKKEEDSAQHHGLGKELMLKAEEIAKEKFGAKKMVVISGLGVKPYYKKNLNYVDDSFFVSKKL</sequence>
<dbReference type="Proteomes" id="UP000722459">
    <property type="component" value="Unassembled WGS sequence"/>
</dbReference>
<dbReference type="InterPro" id="IPR013785">
    <property type="entry name" value="Aldolase_TIM"/>
</dbReference>
<accession>A0A8T5GH59</accession>
<dbReference type="InterPro" id="IPR058240">
    <property type="entry name" value="rSAM_sf"/>
</dbReference>
<dbReference type="EC" id="2.3.1.311" evidence="13"/>
<dbReference type="SUPFAM" id="SSF55729">
    <property type="entry name" value="Acyl-CoA N-acyltransferases (Nat)"/>
    <property type="match status" value="1"/>
</dbReference>
<dbReference type="SFLD" id="SFLDG01086">
    <property type="entry name" value="elongater_protein-like"/>
    <property type="match status" value="1"/>
</dbReference>
<keyword evidence="3" id="KW-0004">4Fe-4S</keyword>
<dbReference type="InterPro" id="IPR000182">
    <property type="entry name" value="GNAT_dom"/>
</dbReference>
<evidence type="ECO:0000256" key="14">
    <source>
        <dbReference type="ARBA" id="ARBA00047372"/>
    </source>
</evidence>
<evidence type="ECO:0000256" key="8">
    <source>
        <dbReference type="ARBA" id="ARBA00022723"/>
    </source>
</evidence>
<evidence type="ECO:0000259" key="16">
    <source>
        <dbReference type="SMART" id="SM00729"/>
    </source>
</evidence>
<dbReference type="NCBIfam" id="TIGR01211">
    <property type="entry name" value="ELP3"/>
    <property type="match status" value="1"/>
</dbReference>